<keyword evidence="2" id="KW-1185">Reference proteome</keyword>
<protein>
    <submittedName>
        <fullName evidence="1">Uncharacterized protein</fullName>
    </submittedName>
</protein>
<reference evidence="1 2" key="1">
    <citation type="journal article" date="2022" name="Genome Biol. Evol.">
        <title>The Spruce Budworm Genome: Reconstructing the Evolutionary History of Antifreeze Proteins.</title>
        <authorList>
            <person name="Beliveau C."/>
            <person name="Gagne P."/>
            <person name="Picq S."/>
            <person name="Vernygora O."/>
            <person name="Keeling C.I."/>
            <person name="Pinkney K."/>
            <person name="Doucet D."/>
            <person name="Wen F."/>
            <person name="Johnston J.S."/>
            <person name="Maaroufi H."/>
            <person name="Boyle B."/>
            <person name="Laroche J."/>
            <person name="Dewar K."/>
            <person name="Juretic N."/>
            <person name="Blackburn G."/>
            <person name="Nisole A."/>
            <person name="Brunet B."/>
            <person name="Brandao M."/>
            <person name="Lumley L."/>
            <person name="Duan J."/>
            <person name="Quan G."/>
            <person name="Lucarotti C.J."/>
            <person name="Roe A.D."/>
            <person name="Sperling F.A.H."/>
            <person name="Levesque R.C."/>
            <person name="Cusson M."/>
        </authorList>
    </citation>
    <scope>NUCLEOTIDE SEQUENCE [LARGE SCALE GENOMIC DNA]</scope>
    <source>
        <strain evidence="1">Glfc:IPQL:Cfum</strain>
    </source>
</reference>
<name>A0ACC0JUF1_CHOFU</name>
<evidence type="ECO:0000313" key="2">
    <source>
        <dbReference type="Proteomes" id="UP001064048"/>
    </source>
</evidence>
<comment type="caution">
    <text evidence="1">The sequence shown here is derived from an EMBL/GenBank/DDBJ whole genome shotgun (WGS) entry which is preliminary data.</text>
</comment>
<gene>
    <name evidence="1" type="ORF">MSG28_002141</name>
</gene>
<accession>A0ACC0JUF1</accession>
<proteinExistence type="predicted"/>
<sequence length="161" mass="18110">MVDLGTNILDKNRPRYLMGVGVAIDLVVCVALGVDMFDCVFPTRTARFGCALVNKGQLNLKQKQYETDLNPIDVDCTCSTCANYTRAYLHCIVTVETVACHLISVHNIAYQMRLMRKMRKNIEDGTFPQFVKSFVKEVYPDSDYPTWVVNSLSSVGIDIKS</sequence>
<organism evidence="1 2">
    <name type="scientific">Choristoneura fumiferana</name>
    <name type="common">Spruce budworm moth</name>
    <name type="synonym">Archips fumiferana</name>
    <dbReference type="NCBI Taxonomy" id="7141"/>
    <lineage>
        <taxon>Eukaryota</taxon>
        <taxon>Metazoa</taxon>
        <taxon>Ecdysozoa</taxon>
        <taxon>Arthropoda</taxon>
        <taxon>Hexapoda</taxon>
        <taxon>Insecta</taxon>
        <taxon>Pterygota</taxon>
        <taxon>Neoptera</taxon>
        <taxon>Endopterygota</taxon>
        <taxon>Lepidoptera</taxon>
        <taxon>Glossata</taxon>
        <taxon>Ditrysia</taxon>
        <taxon>Tortricoidea</taxon>
        <taxon>Tortricidae</taxon>
        <taxon>Tortricinae</taxon>
        <taxon>Choristoneura</taxon>
    </lineage>
</organism>
<dbReference type="EMBL" id="CM046103">
    <property type="protein sequence ID" value="KAI8427678.1"/>
    <property type="molecule type" value="Genomic_DNA"/>
</dbReference>
<evidence type="ECO:0000313" key="1">
    <source>
        <dbReference type="EMBL" id="KAI8427678.1"/>
    </source>
</evidence>
<dbReference type="Proteomes" id="UP001064048">
    <property type="component" value="Chromosome 3"/>
</dbReference>